<evidence type="ECO:0000256" key="1">
    <source>
        <dbReference type="SAM" id="Coils"/>
    </source>
</evidence>
<dbReference type="VEuPathDB" id="FungiDB:PV06_06464"/>
<dbReference type="STRING" id="215243.A0A0D2DKR6"/>
<dbReference type="EMBL" id="KN847336">
    <property type="protein sequence ID" value="KIW42975.1"/>
    <property type="molecule type" value="Genomic_DNA"/>
</dbReference>
<gene>
    <name evidence="3" type="ORF">PV06_06464</name>
</gene>
<evidence type="ECO:0008006" key="5">
    <source>
        <dbReference type="Google" id="ProtNLM"/>
    </source>
</evidence>
<evidence type="ECO:0000256" key="2">
    <source>
        <dbReference type="SAM" id="MobiDB-lite"/>
    </source>
</evidence>
<keyword evidence="4" id="KW-1185">Reference proteome</keyword>
<feature type="region of interest" description="Disordered" evidence="2">
    <location>
        <begin position="197"/>
        <end position="218"/>
    </location>
</feature>
<evidence type="ECO:0000313" key="4">
    <source>
        <dbReference type="Proteomes" id="UP000053342"/>
    </source>
</evidence>
<dbReference type="RefSeq" id="XP_016263191.1">
    <property type="nucleotide sequence ID" value="XM_016407587.1"/>
</dbReference>
<sequence>MHLTDNQFTSIGLTQNKTPTHTLIRVRNNQRRHRERRRQYIAFLEEKVDHSEHLLVQARARIAELESNCRYWKYRAAKEHPDGDVTPESLAPTEGQQHLEKMGDGALKTTLWVPDTSRSPDMATTSKSRPSLAATNSMVVDRSFTLMASPPEPSPAFITPASVHLFHIPEPSLIPQHKTEVDMESISALKDDTIAGQSEDASQGPLGPESDCKTYPSLQGESTVPCSHTSILIAQQNVRGMDENAIRGWLKKGFRRRKHQDEGCRVETSLLFALLDFISTF</sequence>
<dbReference type="PANTHER" id="PTHR42070">
    <property type="entry name" value="FILAMENT ASSOCIATED PROTEIN, PUTATIVE (AFU_ORTHOLOGUE AFUA_8G06630)-RELATED"/>
    <property type="match status" value="1"/>
</dbReference>
<dbReference type="Proteomes" id="UP000053342">
    <property type="component" value="Unassembled WGS sequence"/>
</dbReference>
<evidence type="ECO:0000313" key="3">
    <source>
        <dbReference type="EMBL" id="KIW42975.1"/>
    </source>
</evidence>
<keyword evidence="1" id="KW-0175">Coiled coil</keyword>
<dbReference type="HOGENOM" id="CLU_066266_0_0_1"/>
<name>A0A0D2DKR6_9EURO</name>
<feature type="coiled-coil region" evidence="1">
    <location>
        <begin position="41"/>
        <end position="68"/>
    </location>
</feature>
<dbReference type="OrthoDB" id="4118292at2759"/>
<dbReference type="PANTHER" id="PTHR42070:SF1">
    <property type="entry name" value="FILAMENT ASSOCIATED PROTEIN, PUTATIVE (AFU_ORTHOLOGUE AFUA_8G06630)-RELATED"/>
    <property type="match status" value="1"/>
</dbReference>
<organism evidence="3 4">
    <name type="scientific">Exophiala oligosperma</name>
    <dbReference type="NCBI Taxonomy" id="215243"/>
    <lineage>
        <taxon>Eukaryota</taxon>
        <taxon>Fungi</taxon>
        <taxon>Dikarya</taxon>
        <taxon>Ascomycota</taxon>
        <taxon>Pezizomycotina</taxon>
        <taxon>Eurotiomycetes</taxon>
        <taxon>Chaetothyriomycetidae</taxon>
        <taxon>Chaetothyriales</taxon>
        <taxon>Herpotrichiellaceae</taxon>
        <taxon>Exophiala</taxon>
    </lineage>
</organism>
<proteinExistence type="predicted"/>
<accession>A0A0D2DKR6</accession>
<dbReference type="AlphaFoldDB" id="A0A0D2DKR6"/>
<reference evidence="3 4" key="1">
    <citation type="submission" date="2015-01" db="EMBL/GenBank/DDBJ databases">
        <title>The Genome Sequence of Exophiala oligosperma CBS72588.</title>
        <authorList>
            <consortium name="The Broad Institute Genomics Platform"/>
            <person name="Cuomo C."/>
            <person name="de Hoog S."/>
            <person name="Gorbushina A."/>
            <person name="Stielow B."/>
            <person name="Teixiera M."/>
            <person name="Abouelleil A."/>
            <person name="Chapman S.B."/>
            <person name="Priest M."/>
            <person name="Young S.K."/>
            <person name="Wortman J."/>
            <person name="Nusbaum C."/>
            <person name="Birren B."/>
        </authorList>
    </citation>
    <scope>NUCLEOTIDE SEQUENCE [LARGE SCALE GENOMIC DNA]</scope>
    <source>
        <strain evidence="3 4">CBS 72588</strain>
    </source>
</reference>
<protein>
    <recommendedName>
        <fullName evidence="5">BZIP domain-containing protein</fullName>
    </recommendedName>
</protein>
<dbReference type="GeneID" id="27358538"/>